<dbReference type="InterPro" id="IPR038726">
    <property type="entry name" value="PDDEXK_AddAB-type"/>
</dbReference>
<proteinExistence type="predicted"/>
<reference evidence="2 3" key="1">
    <citation type="journal article" date="2014" name="Antonie Van Leeuwenhoek">
        <title>Hyphomonas beringensis sp. nov. and Hyphomonas chukchiensis sp. nov., isolated from surface seawater of the Bering Sea and Chukchi Sea.</title>
        <authorList>
            <person name="Li C."/>
            <person name="Lai Q."/>
            <person name="Li G."/>
            <person name="Dong C."/>
            <person name="Wang J."/>
            <person name="Liao Y."/>
            <person name="Shao Z."/>
        </authorList>
    </citation>
    <scope>NUCLEOTIDE SEQUENCE [LARGE SCALE GENOMIC DNA]</scope>
    <source>
        <strain evidence="2 3">MHS-2</strain>
    </source>
</reference>
<dbReference type="AlphaFoldDB" id="A0A059FRZ4"/>
<dbReference type="SUPFAM" id="SSF52540">
    <property type="entry name" value="P-loop containing nucleoside triphosphate hydrolases"/>
    <property type="match status" value="1"/>
</dbReference>
<dbReference type="NCBIfam" id="TIGR02786">
    <property type="entry name" value="addB_alphas"/>
    <property type="match status" value="1"/>
</dbReference>
<dbReference type="eggNOG" id="COG3893">
    <property type="taxonomic scope" value="Bacteria"/>
</dbReference>
<dbReference type="EMBL" id="ARYK01000002">
    <property type="protein sequence ID" value="KCZ93286.1"/>
    <property type="molecule type" value="Genomic_DNA"/>
</dbReference>
<dbReference type="eggNOG" id="COG2887">
    <property type="taxonomic scope" value="Bacteria"/>
</dbReference>
<organism evidence="2 3">
    <name type="scientific">Hyphomonas johnsonii MHS-2</name>
    <dbReference type="NCBI Taxonomy" id="1280950"/>
    <lineage>
        <taxon>Bacteria</taxon>
        <taxon>Pseudomonadati</taxon>
        <taxon>Pseudomonadota</taxon>
        <taxon>Alphaproteobacteria</taxon>
        <taxon>Hyphomonadales</taxon>
        <taxon>Hyphomonadaceae</taxon>
        <taxon>Hyphomonas</taxon>
    </lineage>
</organism>
<dbReference type="RefSeq" id="WP_051618311.1">
    <property type="nucleotide sequence ID" value="NZ_ARYK01000002.1"/>
</dbReference>
<name>A0A059FRZ4_9PROT</name>
<dbReference type="Proteomes" id="UP000025171">
    <property type="component" value="Unassembled WGS sequence"/>
</dbReference>
<keyword evidence="3" id="KW-1185">Reference proteome</keyword>
<evidence type="ECO:0000313" key="3">
    <source>
        <dbReference type="Proteomes" id="UP000025171"/>
    </source>
</evidence>
<dbReference type="Pfam" id="PF12705">
    <property type="entry name" value="PDDEXK_1"/>
    <property type="match status" value="1"/>
</dbReference>
<comment type="caution">
    <text evidence="2">The sequence shown here is derived from an EMBL/GenBank/DDBJ whole genome shotgun (WGS) entry which is preliminary data.</text>
</comment>
<dbReference type="InterPro" id="IPR011604">
    <property type="entry name" value="PDDEXK-like_dom_sf"/>
</dbReference>
<dbReference type="Gene3D" id="3.90.320.10">
    <property type="match status" value="1"/>
</dbReference>
<accession>A0A059FRZ4</accession>
<evidence type="ECO:0000259" key="1">
    <source>
        <dbReference type="Pfam" id="PF12705"/>
    </source>
</evidence>
<dbReference type="OrthoDB" id="9780606at2"/>
<dbReference type="InterPro" id="IPR014153">
    <property type="entry name" value="Ds_break_AddB"/>
</dbReference>
<sequence length="1019" mass="108775">MANDPRIFGADSPKVWTIPPGADFLRALAGTLAAETGLAGQPDALSDAIIYLPNRRSARALTLALYDAAGETPILPPDVRAMGDLESDEAPPSAETALIALPAALSPAKRLGALAAMVRQYYAANYRTDLPPASALAAARELSRLLDQAALSEQADWSKLSDLVESADLAGHWHGSVKFLKIITEAWPDFLAGEHAMDPFVRRLAAAEALAAEWAANPPHTPVVIAGSTGATPAGRVLMKAALGLPKGLVVLPGLDTFADGEAWTAIRQSVSHPQNSLIDTLDRLGIAPGDVATWPGIPDTDRRAARRRLIHEALAPADATADWRATLKTLASASGSTVEDFALDALDGLTLIEAPDEAAEAEAAALLMRQAVETPDETAALVTPDAGLARRVSSLLKRWGLDVPPSAGVPLGRTPAGSLIGLCANWALDPSEPVALVAALKHGFVKDRDGLATLERHFLRGPRRWRTLKGLRDSVLTRHEIEPYPRFDGDDQAEAAALVDRLIAVFDRTGADVSGTDRVDGKAAAEVIAALAGEISEAPLPWAGEDGRGATVLLESIAELSDYLGPMSPRALVDIIHSQSAQLTISAGMEEHPRLSIRGPLEARLQSASRVILAGLNEDVWPQRPAPDAFLPRRFRADLGLNDPEDRLGLSAHDFAQLACAANVVLLHAARRDDSPAVASRWVWRLKTLAEGALDDRGAEVLAPGDGDPLAWVGVMQARGRGSLSTEFPVEPKPVRKPEGWPKRLSVTRVDLLQRDPYASWAESVLGLSSIEPMNAPLGPAPRGTAIHHALERLETENGPKTAAHLLSLLEYELARVGEPLEDWAARRAVWARTVDWYLGWRSARQASGKDVKLEVRGKLDYEIAGQPFTLSATADRVERLPDGALVIIDFKTGNPPSDKEIAAELSQQMPLQALIARKGGYEAIPAAPVAALEYVAFKAKPDARIVGTSSRLTATPGELADTAEAGLKRLIANYRDQGAAFLSAPRVQFVKYDNGFNRLARRAEWAGDTEEGEGGDA</sequence>
<feature type="domain" description="PD-(D/E)XK endonuclease-like" evidence="1">
    <location>
        <begin position="745"/>
        <end position="978"/>
    </location>
</feature>
<dbReference type="STRING" id="1280950.HJO_05505"/>
<dbReference type="InterPro" id="IPR027417">
    <property type="entry name" value="P-loop_NTPase"/>
</dbReference>
<dbReference type="PATRIC" id="fig|1280950.3.peg.1108"/>
<gene>
    <name evidence="2" type="ORF">HJO_05505</name>
</gene>
<evidence type="ECO:0000313" key="2">
    <source>
        <dbReference type="EMBL" id="KCZ93286.1"/>
    </source>
</evidence>
<protein>
    <recommendedName>
        <fullName evidence="1">PD-(D/E)XK endonuclease-like domain-containing protein</fullName>
    </recommendedName>
</protein>